<evidence type="ECO:0000256" key="1">
    <source>
        <dbReference type="ARBA" id="ARBA00009981"/>
    </source>
</evidence>
<dbReference type="NCBIfam" id="TIGR01552">
    <property type="entry name" value="phd_fam"/>
    <property type="match status" value="1"/>
</dbReference>
<gene>
    <name evidence="4" type="ORF">GOALK_035_00180</name>
</gene>
<dbReference type="InterPro" id="IPR006442">
    <property type="entry name" value="Antitoxin_Phd/YefM"/>
</dbReference>
<comment type="caution">
    <text evidence="4">The sequence shown here is derived from an EMBL/GenBank/DDBJ whole genome shotgun (WGS) entry which is preliminary data.</text>
</comment>
<evidence type="ECO:0000313" key="4">
    <source>
        <dbReference type="EMBL" id="GAA11633.1"/>
    </source>
</evidence>
<dbReference type="eggNOG" id="COG4118">
    <property type="taxonomic scope" value="Bacteria"/>
</dbReference>
<dbReference type="Pfam" id="PF02604">
    <property type="entry name" value="PhdYeFM_antitox"/>
    <property type="match status" value="1"/>
</dbReference>
<comment type="similarity">
    <text evidence="1 2">Belongs to the phD/YefM antitoxin family.</text>
</comment>
<dbReference type="STRING" id="1027371.GOALK_035_00180"/>
<name>F9VSP4_9ACTN</name>
<evidence type="ECO:0000313" key="5">
    <source>
        <dbReference type="Proteomes" id="UP000003558"/>
    </source>
</evidence>
<evidence type="ECO:0000256" key="2">
    <source>
        <dbReference type="RuleBase" id="RU362080"/>
    </source>
</evidence>
<dbReference type="SUPFAM" id="SSF143120">
    <property type="entry name" value="YefM-like"/>
    <property type="match status" value="1"/>
</dbReference>
<dbReference type="EMBL" id="BACI01000035">
    <property type="protein sequence ID" value="GAA11633.1"/>
    <property type="molecule type" value="Genomic_DNA"/>
</dbReference>
<protein>
    <recommendedName>
        <fullName evidence="2">Antitoxin</fullName>
    </recommendedName>
</protein>
<reference evidence="4 5" key="1">
    <citation type="submission" date="2011-05" db="EMBL/GenBank/DDBJ databases">
        <title>Whole genome shotgun sequence of Gordonia alkanivorans NBRC 16433.</title>
        <authorList>
            <person name="Hosoyama A."/>
            <person name="Nakamura S."/>
            <person name="Takarada H."/>
            <person name="Tsuchikane K."/>
            <person name="Yamazaki S."/>
            <person name="Fujita N."/>
        </authorList>
    </citation>
    <scope>NUCLEOTIDE SEQUENCE [LARGE SCALE GENOMIC DNA]</scope>
    <source>
        <strain evidence="4 5">NBRC 16433</strain>
    </source>
</reference>
<comment type="function">
    <text evidence="2">Antitoxin component of a type II toxin-antitoxin (TA) system.</text>
</comment>
<dbReference type="Proteomes" id="UP000003558">
    <property type="component" value="Unassembled WGS sequence"/>
</dbReference>
<feature type="region of interest" description="Disordered" evidence="3">
    <location>
        <begin position="63"/>
        <end position="83"/>
    </location>
</feature>
<sequence>MGLHWGMKSISSTEAKARLNAVLAEVERTGQSVTITNHGRPVAVLAPATPRARRFGQFPGIRIPDNFDDPLPDDELEAWEPKP</sequence>
<dbReference type="Gene3D" id="3.40.1620.10">
    <property type="entry name" value="YefM-like domain"/>
    <property type="match status" value="1"/>
</dbReference>
<proteinExistence type="inferred from homology"/>
<evidence type="ECO:0000256" key="3">
    <source>
        <dbReference type="SAM" id="MobiDB-lite"/>
    </source>
</evidence>
<dbReference type="AlphaFoldDB" id="F9VSP4"/>
<dbReference type="InterPro" id="IPR036165">
    <property type="entry name" value="YefM-like_sf"/>
</dbReference>
<organism evidence="4 5">
    <name type="scientific">Gordonia alkanivorans NBRC 16433</name>
    <dbReference type="NCBI Taxonomy" id="1027371"/>
    <lineage>
        <taxon>Bacteria</taxon>
        <taxon>Bacillati</taxon>
        <taxon>Actinomycetota</taxon>
        <taxon>Actinomycetes</taxon>
        <taxon>Mycobacteriales</taxon>
        <taxon>Gordoniaceae</taxon>
        <taxon>Gordonia</taxon>
    </lineage>
</organism>
<accession>F9VSP4</accession>
<feature type="compositionally biased region" description="Acidic residues" evidence="3">
    <location>
        <begin position="66"/>
        <end position="83"/>
    </location>
</feature>